<protein>
    <submittedName>
        <fullName evidence="2">Phage-like protein tail component</fullName>
    </submittedName>
</protein>
<dbReference type="STRING" id="1009370.ALO_20482"/>
<reference evidence="2 3" key="1">
    <citation type="journal article" date="2011" name="EMBO J.">
        <title>Structural diversity of bacterial flagellar motors.</title>
        <authorList>
            <person name="Chen S."/>
            <person name="Beeby M."/>
            <person name="Murphy G.E."/>
            <person name="Leadbetter J.R."/>
            <person name="Hendrixson D.R."/>
            <person name="Briegel A."/>
            <person name="Li Z."/>
            <person name="Shi J."/>
            <person name="Tocheva E.I."/>
            <person name="Muller A."/>
            <person name="Dobro M.J."/>
            <person name="Jensen G.J."/>
        </authorList>
    </citation>
    <scope>NUCLEOTIDE SEQUENCE [LARGE SCALE GENOMIC DNA]</scope>
    <source>
        <strain evidence="2 3">DSM 6540</strain>
    </source>
</reference>
<feature type="non-terminal residue" evidence="2">
    <location>
        <position position="154"/>
    </location>
</feature>
<feature type="domain" description="Tip attachment protein J" evidence="1">
    <location>
        <begin position="38"/>
        <end position="143"/>
    </location>
</feature>
<name>F7NPP9_9FIRM</name>
<gene>
    <name evidence="2" type="ORF">ALO_20482</name>
</gene>
<dbReference type="EMBL" id="AFGF01000268">
    <property type="protein sequence ID" value="EGO61983.1"/>
    <property type="molecule type" value="Genomic_DNA"/>
</dbReference>
<feature type="non-terminal residue" evidence="2">
    <location>
        <position position="1"/>
    </location>
</feature>
<evidence type="ECO:0000313" key="2">
    <source>
        <dbReference type="EMBL" id="EGO61983.1"/>
    </source>
</evidence>
<sequence>PEGVGRGKVILRGTKYGCVCDAPGTPVQMFTVGNILTDKFQETFLGLKDRANAIEITFANKDKGYQKDVITAYADDYDGTEPNITQITLDGITTAAQAYREGKYRLRLNRYLTRTVEHSADIDAIACQINDVVLLAHDVPQWGFSGRLLAATDT</sequence>
<evidence type="ECO:0000313" key="3">
    <source>
        <dbReference type="Proteomes" id="UP000003240"/>
    </source>
</evidence>
<dbReference type="RefSeq" id="WP_004099576.1">
    <property type="nucleotide sequence ID" value="NZ_AFGF01000268.1"/>
</dbReference>
<dbReference type="Proteomes" id="UP000003240">
    <property type="component" value="Unassembled WGS sequence"/>
</dbReference>
<dbReference type="InterPro" id="IPR032876">
    <property type="entry name" value="J_dom"/>
</dbReference>
<keyword evidence="3" id="KW-1185">Reference proteome</keyword>
<evidence type="ECO:0000259" key="1">
    <source>
        <dbReference type="Pfam" id="PF13550"/>
    </source>
</evidence>
<dbReference type="AlphaFoldDB" id="F7NPP9"/>
<proteinExistence type="predicted"/>
<organism evidence="2 3">
    <name type="scientific">Acetonema longum DSM 6540</name>
    <dbReference type="NCBI Taxonomy" id="1009370"/>
    <lineage>
        <taxon>Bacteria</taxon>
        <taxon>Bacillati</taxon>
        <taxon>Bacillota</taxon>
        <taxon>Negativicutes</taxon>
        <taxon>Acetonemataceae</taxon>
        <taxon>Acetonema</taxon>
    </lineage>
</organism>
<comment type="caution">
    <text evidence="2">The sequence shown here is derived from an EMBL/GenBank/DDBJ whole genome shotgun (WGS) entry which is preliminary data.</text>
</comment>
<dbReference type="Pfam" id="PF13550">
    <property type="entry name" value="Phage-tail_3"/>
    <property type="match status" value="1"/>
</dbReference>
<accession>F7NPP9</accession>
<dbReference type="eggNOG" id="COG4733">
    <property type="taxonomic scope" value="Bacteria"/>
</dbReference>